<evidence type="ECO:0000256" key="6">
    <source>
        <dbReference type="ARBA" id="ARBA00022723"/>
    </source>
</evidence>
<dbReference type="Gene3D" id="1.20.1280.120">
    <property type="match status" value="1"/>
</dbReference>
<evidence type="ECO:0000256" key="2">
    <source>
        <dbReference type="ARBA" id="ARBA00005329"/>
    </source>
</evidence>
<comment type="caution">
    <text evidence="12">The sequence shown here is derived from an EMBL/GenBank/DDBJ whole genome shotgun (WGS) entry which is preliminary data.</text>
</comment>
<feature type="domain" description="Catalase core" evidence="11">
    <location>
        <begin position="3"/>
        <end position="302"/>
    </location>
</feature>
<dbReference type="InterPro" id="IPR018028">
    <property type="entry name" value="Catalase"/>
</dbReference>
<dbReference type="Pfam" id="PF00199">
    <property type="entry name" value="Catalase"/>
    <property type="match status" value="1"/>
</dbReference>
<dbReference type="PANTHER" id="PTHR11465">
    <property type="entry name" value="CATALASE"/>
    <property type="match status" value="1"/>
</dbReference>
<dbReference type="InterPro" id="IPR020835">
    <property type="entry name" value="Catalase_sf"/>
</dbReference>
<feature type="binding site" description="axial binding residue" evidence="10">
    <location>
        <position position="294"/>
    </location>
    <ligand>
        <name>heme</name>
        <dbReference type="ChEBI" id="CHEBI:30413"/>
    </ligand>
    <ligandPart>
        <name>Fe</name>
        <dbReference type="ChEBI" id="CHEBI:18248"/>
    </ligandPart>
</feature>
<evidence type="ECO:0000256" key="4">
    <source>
        <dbReference type="ARBA" id="ARBA00022559"/>
    </source>
</evidence>
<evidence type="ECO:0000256" key="10">
    <source>
        <dbReference type="PIRSR" id="PIRSR000296-2"/>
    </source>
</evidence>
<dbReference type="RefSeq" id="WP_161006144.1">
    <property type="nucleotide sequence ID" value="NZ_WWCN01000004.1"/>
</dbReference>
<keyword evidence="4 12" id="KW-0575">Peroxidase</keyword>
<evidence type="ECO:0000313" key="13">
    <source>
        <dbReference type="Proteomes" id="UP000479335"/>
    </source>
</evidence>
<protein>
    <recommendedName>
        <fullName evidence="3">catalase</fullName>
        <ecNumber evidence="3">1.11.1.6</ecNumber>
    </recommendedName>
</protein>
<dbReference type="InterPro" id="IPR024168">
    <property type="entry name" value="Catalase_SrpA-type_pred"/>
</dbReference>
<keyword evidence="7 12" id="KW-0560">Oxidoreductase</keyword>
<dbReference type="AlphaFoldDB" id="A0A6L8K5I8"/>
<keyword evidence="8 10" id="KW-0408">Iron</keyword>
<evidence type="ECO:0000256" key="9">
    <source>
        <dbReference type="PIRSR" id="PIRSR000296-1"/>
    </source>
</evidence>
<proteinExistence type="inferred from homology"/>
<dbReference type="PROSITE" id="PS51402">
    <property type="entry name" value="CATALASE_3"/>
    <property type="match status" value="1"/>
</dbReference>
<dbReference type="GO" id="GO:0042542">
    <property type="term" value="P:response to hydrogen peroxide"/>
    <property type="evidence" value="ECO:0007669"/>
    <property type="project" value="TreeGrafter"/>
</dbReference>
<name>A0A6L8K5I8_9BURK</name>
<evidence type="ECO:0000256" key="1">
    <source>
        <dbReference type="ARBA" id="ARBA00002974"/>
    </source>
</evidence>
<dbReference type="InterPro" id="IPR011614">
    <property type="entry name" value="Catalase_core"/>
</dbReference>
<evidence type="ECO:0000256" key="7">
    <source>
        <dbReference type="ARBA" id="ARBA00023002"/>
    </source>
</evidence>
<dbReference type="GO" id="GO:0005737">
    <property type="term" value="C:cytoplasm"/>
    <property type="evidence" value="ECO:0007669"/>
    <property type="project" value="TreeGrafter"/>
</dbReference>
<dbReference type="GO" id="GO:0042744">
    <property type="term" value="P:hydrogen peroxide catabolic process"/>
    <property type="evidence" value="ECO:0007669"/>
    <property type="project" value="TreeGrafter"/>
</dbReference>
<dbReference type="GO" id="GO:0046872">
    <property type="term" value="F:metal ion binding"/>
    <property type="evidence" value="ECO:0007669"/>
    <property type="project" value="UniProtKB-KW"/>
</dbReference>
<comment type="function">
    <text evidence="1">Decomposes hydrogen peroxide into water and oxygen; serves to protect cells from the toxic effects of hydrogen peroxide.</text>
</comment>
<dbReference type="Proteomes" id="UP000479335">
    <property type="component" value="Unassembled WGS sequence"/>
</dbReference>
<dbReference type="PIRSF" id="PIRSF000296">
    <property type="entry name" value="SrpA"/>
    <property type="match status" value="1"/>
</dbReference>
<evidence type="ECO:0000313" key="12">
    <source>
        <dbReference type="EMBL" id="MYM22646.1"/>
    </source>
</evidence>
<evidence type="ECO:0000256" key="5">
    <source>
        <dbReference type="ARBA" id="ARBA00022617"/>
    </source>
</evidence>
<gene>
    <name evidence="12" type="ORF">GTP46_08305</name>
</gene>
<keyword evidence="13" id="KW-1185">Reference proteome</keyword>
<comment type="similarity">
    <text evidence="2">Belongs to the catalase family.</text>
</comment>
<dbReference type="GO" id="GO:0004096">
    <property type="term" value="F:catalase activity"/>
    <property type="evidence" value="ECO:0007669"/>
    <property type="project" value="UniProtKB-EC"/>
</dbReference>
<dbReference type="Gene3D" id="2.40.180.10">
    <property type="entry name" value="Catalase core domain"/>
    <property type="match status" value="1"/>
</dbReference>
<dbReference type="EC" id="1.11.1.6" evidence="3"/>
<keyword evidence="5 10" id="KW-0349">Heme</keyword>
<dbReference type="PRINTS" id="PR00067">
    <property type="entry name" value="CATALASE"/>
</dbReference>
<dbReference type="EMBL" id="WWCN01000004">
    <property type="protein sequence ID" value="MYM22646.1"/>
    <property type="molecule type" value="Genomic_DNA"/>
</dbReference>
<dbReference type="GO" id="GO:0020037">
    <property type="term" value="F:heme binding"/>
    <property type="evidence" value="ECO:0007669"/>
    <property type="project" value="InterPro"/>
</dbReference>
<dbReference type="SUPFAM" id="SSF56634">
    <property type="entry name" value="Heme-dependent catalase-like"/>
    <property type="match status" value="1"/>
</dbReference>
<evidence type="ECO:0000259" key="11">
    <source>
        <dbReference type="SMART" id="SM01060"/>
    </source>
</evidence>
<reference evidence="12 13" key="1">
    <citation type="submission" date="2019-12" db="EMBL/GenBank/DDBJ databases">
        <title>Novel species isolated from a subtropical stream in China.</title>
        <authorList>
            <person name="Lu H."/>
        </authorList>
    </citation>
    <scope>NUCLEOTIDE SEQUENCE [LARGE SCALE GENOMIC DNA]</scope>
    <source>
        <strain evidence="12 13">FT135W</strain>
    </source>
</reference>
<accession>A0A6L8K5I8</accession>
<evidence type="ECO:0000256" key="3">
    <source>
        <dbReference type="ARBA" id="ARBA00012314"/>
    </source>
</evidence>
<dbReference type="PANTHER" id="PTHR11465:SF9">
    <property type="entry name" value="CATALASE"/>
    <property type="match status" value="1"/>
</dbReference>
<organism evidence="12 13">
    <name type="scientific">Duganella flavida</name>
    <dbReference type="NCBI Taxonomy" id="2692175"/>
    <lineage>
        <taxon>Bacteria</taxon>
        <taxon>Pseudomonadati</taxon>
        <taxon>Pseudomonadota</taxon>
        <taxon>Betaproteobacteria</taxon>
        <taxon>Burkholderiales</taxon>
        <taxon>Oxalobacteraceae</taxon>
        <taxon>Telluria group</taxon>
        <taxon>Duganella</taxon>
    </lineage>
</organism>
<feature type="active site" evidence="9">
    <location>
        <position position="28"/>
    </location>
</feature>
<sequence length="302" mass="31945">MTTPVSGAAFINALNNTFGRHPLARASHPKGVCASGKFTPAASLNKLLASPLFDGRALPALVRFSVGSGNPNISDSARVVRGIAFTLTGGRERYDLIMLSEPVFFAATTASFLSFMAARIADPATGKPDPAKVAEHNSRYPDGVKQPALIAAHPPTRSFLTTAYFSNNAFCFIDASGKVTTARIAAEPVLGVQYLSEAEEKDALKSYLSADLAQRLEAGPVQFTLYALLPADGDSLVDSTAEWIGAERIVMGTLEIQAMAAAESCDTHTFMPLNLPKGIEPSEDPILAARPGAYAVSVTRRT</sequence>
<dbReference type="SMART" id="SM01060">
    <property type="entry name" value="Catalase"/>
    <property type="match status" value="1"/>
</dbReference>
<keyword evidence="6 10" id="KW-0479">Metal-binding</keyword>
<evidence type="ECO:0000256" key="8">
    <source>
        <dbReference type="ARBA" id="ARBA00023004"/>
    </source>
</evidence>